<keyword evidence="3" id="KW-1185">Reference proteome</keyword>
<feature type="compositionally biased region" description="Basic and acidic residues" evidence="1">
    <location>
        <begin position="27"/>
        <end position="62"/>
    </location>
</feature>
<comment type="caution">
    <text evidence="2">The sequence shown here is derived from an EMBL/GenBank/DDBJ whole genome shotgun (WGS) entry which is preliminary data.</text>
</comment>
<feature type="region of interest" description="Disordered" evidence="1">
    <location>
        <begin position="19"/>
        <end position="62"/>
    </location>
</feature>
<evidence type="ECO:0000313" key="3">
    <source>
        <dbReference type="Proteomes" id="UP001549076"/>
    </source>
</evidence>
<gene>
    <name evidence="2" type="ORF">ABID37_002308</name>
</gene>
<dbReference type="EMBL" id="JBEPML010000007">
    <property type="protein sequence ID" value="MET3792093.1"/>
    <property type="molecule type" value="Genomic_DNA"/>
</dbReference>
<evidence type="ECO:0000313" key="2">
    <source>
        <dbReference type="EMBL" id="MET3792093.1"/>
    </source>
</evidence>
<organism evidence="2 3">
    <name type="scientific">Aquamicrobium terrae</name>
    <dbReference type="NCBI Taxonomy" id="1324945"/>
    <lineage>
        <taxon>Bacteria</taxon>
        <taxon>Pseudomonadati</taxon>
        <taxon>Pseudomonadota</taxon>
        <taxon>Alphaproteobacteria</taxon>
        <taxon>Hyphomicrobiales</taxon>
        <taxon>Phyllobacteriaceae</taxon>
        <taxon>Aquamicrobium</taxon>
    </lineage>
</organism>
<dbReference type="RefSeq" id="WP_354194784.1">
    <property type="nucleotide sequence ID" value="NZ_JBEPML010000007.1"/>
</dbReference>
<protein>
    <submittedName>
        <fullName evidence="2">Uncharacterized protein</fullName>
    </submittedName>
</protein>
<dbReference type="Proteomes" id="UP001549076">
    <property type="component" value="Unassembled WGS sequence"/>
</dbReference>
<sequence length="62" mass="6719">MDLSCFWTAGGLALGAPILGQPFDEDPASRGPDEEHAESLTGFRDRNRIEEVADHPPAAVRE</sequence>
<evidence type="ECO:0000256" key="1">
    <source>
        <dbReference type="SAM" id="MobiDB-lite"/>
    </source>
</evidence>
<proteinExistence type="predicted"/>
<accession>A0ABV2MZ57</accession>
<name>A0ABV2MZ57_9HYPH</name>
<reference evidence="2 3" key="1">
    <citation type="submission" date="2024-06" db="EMBL/GenBank/DDBJ databases">
        <title>Genomic Encyclopedia of Type Strains, Phase IV (KMG-IV): sequencing the most valuable type-strain genomes for metagenomic binning, comparative biology and taxonomic classification.</title>
        <authorList>
            <person name="Goeker M."/>
        </authorList>
    </citation>
    <scope>NUCLEOTIDE SEQUENCE [LARGE SCALE GENOMIC DNA]</scope>
    <source>
        <strain evidence="2 3">DSM 27865</strain>
    </source>
</reference>